<dbReference type="PANTHER" id="PTHR43861">
    <property type="entry name" value="TRANS-ACONITATE 2-METHYLTRANSFERASE-RELATED"/>
    <property type="match status" value="1"/>
</dbReference>
<dbReference type="Gene3D" id="3.40.50.720">
    <property type="entry name" value="NAD(P)-binding Rossmann-like Domain"/>
    <property type="match status" value="1"/>
</dbReference>
<sequence length="390" mass="43765">MKDKERNCPICGDINKKFLYHQLFGSEKIFPFREYSVVVCHNCGFGYANIVEDQDKLTKYYAQSSKYENSGNDLGPSAFDTERYELVANFLVTAGVDKSARILEVGCATGGLALALRSKGFDQFMGLDPSPLCAQIAKDLFGVEVIIGDLDSVKFESRFDVVILEAVLEHVVNIHSLINSCKKILNPGGRIYFGVPDATKFKDFTDGPFQQFSTEHINYFSPDSLENLMGLHGFTCKDSMQYKLNCNPQTEVAGYSSLWIEGICMDIRKDLQTESCLNEYIRLSNEQANKIETVISRIVDSGTEIIVWGTGTHTARLLSDGGLKKAKIIAFVDSNRHYQGEHLNDIPILPPAKISTLRQPILVSSRVYQSEIVHEIRENMKLPNEIILLY</sequence>
<dbReference type="GO" id="GO:0032259">
    <property type="term" value="P:methylation"/>
    <property type="evidence" value="ECO:0007669"/>
    <property type="project" value="UniProtKB-KW"/>
</dbReference>
<dbReference type="EMBL" id="SPQQ01000015">
    <property type="protein sequence ID" value="TGE35385.1"/>
    <property type="molecule type" value="Genomic_DNA"/>
</dbReference>
<keyword evidence="1" id="KW-0808">Transferase</keyword>
<dbReference type="CDD" id="cd02440">
    <property type="entry name" value="AdoMet_MTases"/>
    <property type="match status" value="1"/>
</dbReference>
<organism evidence="1 2">
    <name type="scientific">Desulfosporosinus fructosivorans</name>
    <dbReference type="NCBI Taxonomy" id="2018669"/>
    <lineage>
        <taxon>Bacteria</taxon>
        <taxon>Bacillati</taxon>
        <taxon>Bacillota</taxon>
        <taxon>Clostridia</taxon>
        <taxon>Eubacteriales</taxon>
        <taxon>Desulfitobacteriaceae</taxon>
        <taxon>Desulfosporosinus</taxon>
    </lineage>
</organism>
<evidence type="ECO:0000313" key="1">
    <source>
        <dbReference type="EMBL" id="TGE35385.1"/>
    </source>
</evidence>
<keyword evidence="2" id="KW-1185">Reference proteome</keyword>
<dbReference type="OrthoDB" id="9791837at2"/>
<protein>
    <submittedName>
        <fullName evidence="1">Methyltransferase domain-containing protein</fullName>
    </submittedName>
</protein>
<dbReference type="InterPro" id="IPR029063">
    <property type="entry name" value="SAM-dependent_MTases_sf"/>
</dbReference>
<dbReference type="RefSeq" id="WP_135551982.1">
    <property type="nucleotide sequence ID" value="NZ_SPQQ01000015.1"/>
</dbReference>
<dbReference type="Proteomes" id="UP000298460">
    <property type="component" value="Unassembled WGS sequence"/>
</dbReference>
<name>A0A4Z0QZ79_9FIRM</name>
<keyword evidence="1" id="KW-0489">Methyltransferase</keyword>
<dbReference type="GO" id="GO:0008168">
    <property type="term" value="F:methyltransferase activity"/>
    <property type="evidence" value="ECO:0007669"/>
    <property type="project" value="UniProtKB-KW"/>
</dbReference>
<proteinExistence type="predicted"/>
<dbReference type="Pfam" id="PF13489">
    <property type="entry name" value="Methyltransf_23"/>
    <property type="match status" value="1"/>
</dbReference>
<reference evidence="1 2" key="1">
    <citation type="submission" date="2019-03" db="EMBL/GenBank/DDBJ databases">
        <title>Draft Genome Sequence of Desulfosporosinus fructosivorans Strain 63.6F, Isolated from Marine Sediment in the Baltic Sea.</title>
        <authorList>
            <person name="Hausmann B."/>
            <person name="Vandieken V."/>
            <person name="Pjevac P."/>
            <person name="Schreck K."/>
            <person name="Herbold C.W."/>
            <person name="Loy A."/>
        </authorList>
    </citation>
    <scope>NUCLEOTIDE SEQUENCE [LARGE SCALE GENOMIC DNA]</scope>
    <source>
        <strain evidence="1 2">63.6F</strain>
    </source>
</reference>
<dbReference type="Gene3D" id="3.40.50.150">
    <property type="entry name" value="Vaccinia Virus protein VP39"/>
    <property type="match status" value="1"/>
</dbReference>
<dbReference type="SUPFAM" id="SSF53335">
    <property type="entry name" value="S-adenosyl-L-methionine-dependent methyltransferases"/>
    <property type="match status" value="1"/>
</dbReference>
<gene>
    <name evidence="1" type="ORF">E4K67_25685</name>
</gene>
<dbReference type="AlphaFoldDB" id="A0A4Z0QZ79"/>
<accession>A0A4Z0QZ79</accession>
<comment type="caution">
    <text evidence="1">The sequence shown here is derived from an EMBL/GenBank/DDBJ whole genome shotgun (WGS) entry which is preliminary data.</text>
</comment>
<evidence type="ECO:0000313" key="2">
    <source>
        <dbReference type="Proteomes" id="UP000298460"/>
    </source>
</evidence>